<evidence type="ECO:0000256" key="1">
    <source>
        <dbReference type="SAM" id="MobiDB-lite"/>
    </source>
</evidence>
<feature type="compositionally biased region" description="Polar residues" evidence="1">
    <location>
        <begin position="53"/>
        <end position="81"/>
    </location>
</feature>
<sequence>MEVHDRKPKRENPVVNDLDEERFHKIGGERFSTASDDASEGSHYISSFRPISPAQQDQMDPGMQRTNPWTTQLHSDPQPLSGTHPLDRPAIMPSSTEYIKRRPREVDFWVSPGLALIYEAPSPVIPFMVRDAENPAEGLVGQQSPRPRPSPPTISRIITSEHPNGL</sequence>
<evidence type="ECO:0000313" key="3">
    <source>
        <dbReference type="Proteomes" id="UP000594364"/>
    </source>
</evidence>
<dbReference type="EMBL" id="CP031385">
    <property type="protein sequence ID" value="QPG94569.1"/>
    <property type="molecule type" value="Genomic_DNA"/>
</dbReference>
<feature type="region of interest" description="Disordered" evidence="1">
    <location>
        <begin position="1"/>
        <end position="92"/>
    </location>
</feature>
<accession>A0A7S9KLN0</accession>
<organism evidence="2 3">
    <name type="scientific">Epichloe festucae (strain Fl1)</name>
    <dbReference type="NCBI Taxonomy" id="877507"/>
    <lineage>
        <taxon>Eukaryota</taxon>
        <taxon>Fungi</taxon>
        <taxon>Dikarya</taxon>
        <taxon>Ascomycota</taxon>
        <taxon>Pezizomycotina</taxon>
        <taxon>Sordariomycetes</taxon>
        <taxon>Hypocreomycetidae</taxon>
        <taxon>Hypocreales</taxon>
        <taxon>Clavicipitaceae</taxon>
        <taxon>Epichloe</taxon>
    </lineage>
</organism>
<reference evidence="2 3" key="1">
    <citation type="journal article" date="2018" name="PLoS Genet.">
        <title>Repeat elements organise 3D genome structure and mediate transcription in the filamentous fungus Epichloe festucae.</title>
        <authorList>
            <person name="Winter D.J."/>
            <person name="Ganley A.R.D."/>
            <person name="Young C.A."/>
            <person name="Liachko I."/>
            <person name="Schardl C.L."/>
            <person name="Dupont P.Y."/>
            <person name="Berry D."/>
            <person name="Ram A."/>
            <person name="Scott B."/>
            <person name="Cox M.P."/>
        </authorList>
    </citation>
    <scope>NUCLEOTIDE SEQUENCE [LARGE SCALE GENOMIC DNA]</scope>
    <source>
        <strain evidence="2 3">Fl1</strain>
    </source>
</reference>
<gene>
    <name evidence="2" type="ORF">C2857_006400</name>
</gene>
<dbReference type="AlphaFoldDB" id="A0A7S9KLN0"/>
<feature type="compositionally biased region" description="Basic and acidic residues" evidence="1">
    <location>
        <begin position="1"/>
        <end position="12"/>
    </location>
</feature>
<evidence type="ECO:0000313" key="2">
    <source>
        <dbReference type="EMBL" id="QPG94569.1"/>
    </source>
</evidence>
<proteinExistence type="predicted"/>
<keyword evidence="3" id="KW-1185">Reference proteome</keyword>
<name>A0A7S9KLN0_EPIFF</name>
<protein>
    <submittedName>
        <fullName evidence="2">Uncharacterized protein</fullName>
    </submittedName>
</protein>
<dbReference type="Proteomes" id="UP000594364">
    <property type="component" value="Chromosome 1"/>
</dbReference>
<feature type="region of interest" description="Disordered" evidence="1">
    <location>
        <begin position="136"/>
        <end position="166"/>
    </location>
</feature>